<evidence type="ECO:0000313" key="3">
    <source>
        <dbReference type="Proteomes" id="UP000523007"/>
    </source>
</evidence>
<feature type="region of interest" description="Disordered" evidence="1">
    <location>
        <begin position="32"/>
        <end position="62"/>
    </location>
</feature>
<accession>A0A7W7RP52</accession>
<protein>
    <submittedName>
        <fullName evidence="2">Uncharacterized protein</fullName>
    </submittedName>
</protein>
<comment type="caution">
    <text evidence="2">The sequence shown here is derived from an EMBL/GenBank/DDBJ whole genome shotgun (WGS) entry which is preliminary data.</text>
</comment>
<dbReference type="Proteomes" id="UP000523007">
    <property type="component" value="Unassembled WGS sequence"/>
</dbReference>
<evidence type="ECO:0000256" key="1">
    <source>
        <dbReference type="SAM" id="MobiDB-lite"/>
    </source>
</evidence>
<evidence type="ECO:0000313" key="2">
    <source>
        <dbReference type="EMBL" id="MBB4935584.1"/>
    </source>
</evidence>
<dbReference type="RefSeq" id="WP_184585274.1">
    <property type="nucleotide sequence ID" value="NZ_JACHJT010000002.1"/>
</dbReference>
<feature type="compositionally biased region" description="Acidic residues" evidence="1">
    <location>
        <begin position="44"/>
        <end position="62"/>
    </location>
</feature>
<organism evidence="2 3">
    <name type="scientific">Lipingzhangella halophila</name>
    <dbReference type="NCBI Taxonomy" id="1783352"/>
    <lineage>
        <taxon>Bacteria</taxon>
        <taxon>Bacillati</taxon>
        <taxon>Actinomycetota</taxon>
        <taxon>Actinomycetes</taxon>
        <taxon>Streptosporangiales</taxon>
        <taxon>Nocardiopsidaceae</taxon>
        <taxon>Lipingzhangella</taxon>
    </lineage>
</organism>
<reference evidence="2 3" key="1">
    <citation type="submission" date="2020-08" db="EMBL/GenBank/DDBJ databases">
        <title>Sequencing the genomes of 1000 actinobacteria strains.</title>
        <authorList>
            <person name="Klenk H.-P."/>
        </authorList>
    </citation>
    <scope>NUCLEOTIDE SEQUENCE [LARGE SCALE GENOMIC DNA]</scope>
    <source>
        <strain evidence="2 3">DSM 102030</strain>
    </source>
</reference>
<proteinExistence type="predicted"/>
<name>A0A7W7RP52_9ACTN</name>
<keyword evidence="3" id="KW-1185">Reference proteome</keyword>
<dbReference type="EMBL" id="JACHJT010000002">
    <property type="protein sequence ID" value="MBB4935584.1"/>
    <property type="molecule type" value="Genomic_DNA"/>
</dbReference>
<gene>
    <name evidence="2" type="ORF">F4561_006478</name>
</gene>
<dbReference type="AlphaFoldDB" id="A0A7W7RP52"/>
<sequence length="62" mass="7004">MLTTELEHVEERFAEIVAGLEAHGTVWAKVDPMEFEGDGPSREEDLEPWDDGDEDGEDVEFP</sequence>